<evidence type="ECO:0000313" key="3">
    <source>
        <dbReference type="Proteomes" id="UP000823388"/>
    </source>
</evidence>
<evidence type="ECO:0000256" key="1">
    <source>
        <dbReference type="SAM" id="MobiDB-lite"/>
    </source>
</evidence>
<feature type="region of interest" description="Disordered" evidence="1">
    <location>
        <begin position="25"/>
        <end position="69"/>
    </location>
</feature>
<protein>
    <recommendedName>
        <fullName evidence="4">No apical meristem-associated C-terminal domain-containing protein</fullName>
    </recommendedName>
</protein>
<dbReference type="PANTHER" id="PTHR45125">
    <property type="entry name" value="F21J9.4-RELATED"/>
    <property type="match status" value="1"/>
</dbReference>
<comment type="caution">
    <text evidence="2">The sequence shown here is derived from an EMBL/GenBank/DDBJ whole genome shotgun (WGS) entry which is preliminary data.</text>
</comment>
<evidence type="ECO:0008006" key="4">
    <source>
        <dbReference type="Google" id="ProtNLM"/>
    </source>
</evidence>
<dbReference type="PANTHER" id="PTHR45125:SF40">
    <property type="entry name" value="OS06G0117800 PROTEIN"/>
    <property type="match status" value="1"/>
</dbReference>
<dbReference type="AlphaFoldDB" id="A0A8T0MHB9"/>
<name>A0A8T0MHB9_PANVG</name>
<sequence>MYPNDQWQFMVHDNVHNSATNENLVGVGQSQEPNGHADAETQITTEDNPIKTKSKKQAKGKKVARRGSDFSKDEDKVICSAFLNISKDPIIGVNQSSGGYYKRVHEYYKEHKPEGSDRSQIAIQHRWIAIQKGVNKFCGIKSTIDRKDESGKNEQNRIN</sequence>
<dbReference type="Proteomes" id="UP000823388">
    <property type="component" value="Chromosome 9N"/>
</dbReference>
<reference evidence="2" key="1">
    <citation type="submission" date="2020-05" db="EMBL/GenBank/DDBJ databases">
        <title>WGS assembly of Panicum virgatum.</title>
        <authorList>
            <person name="Lovell J.T."/>
            <person name="Jenkins J."/>
            <person name="Shu S."/>
            <person name="Juenger T.E."/>
            <person name="Schmutz J."/>
        </authorList>
    </citation>
    <scope>NUCLEOTIDE SEQUENCE</scope>
    <source>
        <strain evidence="2">AP13</strain>
    </source>
</reference>
<dbReference type="EMBL" id="CM029054">
    <property type="protein sequence ID" value="KAG2534594.1"/>
    <property type="molecule type" value="Genomic_DNA"/>
</dbReference>
<accession>A0A8T0MHB9</accession>
<feature type="compositionally biased region" description="Basic residues" evidence="1">
    <location>
        <begin position="52"/>
        <end position="65"/>
    </location>
</feature>
<gene>
    <name evidence="2" type="ORF">PVAP13_9NG071394</name>
</gene>
<proteinExistence type="predicted"/>
<keyword evidence="3" id="KW-1185">Reference proteome</keyword>
<organism evidence="2 3">
    <name type="scientific">Panicum virgatum</name>
    <name type="common">Blackwell switchgrass</name>
    <dbReference type="NCBI Taxonomy" id="38727"/>
    <lineage>
        <taxon>Eukaryota</taxon>
        <taxon>Viridiplantae</taxon>
        <taxon>Streptophyta</taxon>
        <taxon>Embryophyta</taxon>
        <taxon>Tracheophyta</taxon>
        <taxon>Spermatophyta</taxon>
        <taxon>Magnoliopsida</taxon>
        <taxon>Liliopsida</taxon>
        <taxon>Poales</taxon>
        <taxon>Poaceae</taxon>
        <taxon>PACMAD clade</taxon>
        <taxon>Panicoideae</taxon>
        <taxon>Panicodae</taxon>
        <taxon>Paniceae</taxon>
        <taxon>Panicinae</taxon>
        <taxon>Panicum</taxon>
        <taxon>Panicum sect. Hiantes</taxon>
    </lineage>
</organism>
<evidence type="ECO:0000313" key="2">
    <source>
        <dbReference type="EMBL" id="KAG2534594.1"/>
    </source>
</evidence>